<keyword evidence="4" id="KW-1185">Reference proteome</keyword>
<dbReference type="InterPro" id="IPR057191">
    <property type="entry name" value="DUF7869"/>
</dbReference>
<evidence type="ECO:0000259" key="2">
    <source>
        <dbReference type="Pfam" id="PF25273"/>
    </source>
</evidence>
<comment type="caution">
    <text evidence="3">The sequence shown here is derived from an EMBL/GenBank/DDBJ whole genome shotgun (WGS) entry which is preliminary data.</text>
</comment>
<sequence>MSGNRKIEEKVLQFNVNYIKIDETVSITEYSAKSDNMTFQEPSISTNKFAFLRRESDLCQAEKDLRNLSSARNSQLPRLFLFDCSDRPIATSVTGDVIVVDIMADGEGELEASSCEKSRKRVRNDEKWKRKRAKVCRNLGLEYDSDKTRKIVPAKQQGVGCSCSGRTEAANVNWCKYHVLTENERDEIFCQFYKLGDYNAQNAFLFGLISRQECSGIYLKKRKNENSSRRHVSFIYHVKNSHGQLNRVCSKGFCDVFGISKRRLSTARGDRKVNISQSNGNDSEDEEEGCNTSKVPPPVDRRSKHGNYKHKTSDSDEKSVIEHIKKFPLYKALPTPKIPTGLVFYLRQLWVYDLGVHVCNKKTAFMCMWPENIASRGASEIASCLFKILSVPENTLRKRKLRFFSDSCSAQNKNNILYFMYYALVMMGMFDCIEHYYLVPGHTFLPSDRDFGVIEKKIRKTDYVFTPDDWFRLVENSRLKNPFQVLRMGTED</sequence>
<dbReference type="PANTHER" id="PTHR10773:SF19">
    <property type="match status" value="1"/>
</dbReference>
<evidence type="ECO:0000256" key="1">
    <source>
        <dbReference type="SAM" id="MobiDB-lite"/>
    </source>
</evidence>
<protein>
    <recommendedName>
        <fullName evidence="2">DUF7869 domain-containing protein</fullName>
    </recommendedName>
</protein>
<dbReference type="Proteomes" id="UP001148838">
    <property type="component" value="Unassembled WGS sequence"/>
</dbReference>
<feature type="domain" description="DUF7869" evidence="2">
    <location>
        <begin position="361"/>
        <end position="478"/>
    </location>
</feature>
<dbReference type="Pfam" id="PF25273">
    <property type="entry name" value="DUF7869"/>
    <property type="match status" value="1"/>
</dbReference>
<organism evidence="3 4">
    <name type="scientific">Periplaneta americana</name>
    <name type="common">American cockroach</name>
    <name type="synonym">Blatta americana</name>
    <dbReference type="NCBI Taxonomy" id="6978"/>
    <lineage>
        <taxon>Eukaryota</taxon>
        <taxon>Metazoa</taxon>
        <taxon>Ecdysozoa</taxon>
        <taxon>Arthropoda</taxon>
        <taxon>Hexapoda</taxon>
        <taxon>Insecta</taxon>
        <taxon>Pterygota</taxon>
        <taxon>Neoptera</taxon>
        <taxon>Polyneoptera</taxon>
        <taxon>Dictyoptera</taxon>
        <taxon>Blattodea</taxon>
        <taxon>Blattoidea</taxon>
        <taxon>Blattidae</taxon>
        <taxon>Blattinae</taxon>
        <taxon>Periplaneta</taxon>
    </lineage>
</organism>
<feature type="region of interest" description="Disordered" evidence="1">
    <location>
        <begin position="268"/>
        <end position="317"/>
    </location>
</feature>
<name>A0ABQ8TT67_PERAM</name>
<dbReference type="PANTHER" id="PTHR10773">
    <property type="entry name" value="DNA-DIRECTED RNA POLYMERASES I, II, AND III SUBUNIT RPABC2"/>
    <property type="match status" value="1"/>
</dbReference>
<reference evidence="3 4" key="1">
    <citation type="journal article" date="2022" name="Allergy">
        <title>Genome assembly and annotation of Periplaneta americana reveal a comprehensive cockroach allergen profile.</title>
        <authorList>
            <person name="Wang L."/>
            <person name="Xiong Q."/>
            <person name="Saelim N."/>
            <person name="Wang L."/>
            <person name="Nong W."/>
            <person name="Wan A.T."/>
            <person name="Shi M."/>
            <person name="Liu X."/>
            <person name="Cao Q."/>
            <person name="Hui J.H.L."/>
            <person name="Sookrung N."/>
            <person name="Leung T.F."/>
            <person name="Tungtrongchitr A."/>
            <person name="Tsui S.K.W."/>
        </authorList>
    </citation>
    <scope>NUCLEOTIDE SEQUENCE [LARGE SCALE GENOMIC DNA]</scope>
    <source>
        <strain evidence="3">PWHHKU_190912</strain>
    </source>
</reference>
<evidence type="ECO:0000313" key="4">
    <source>
        <dbReference type="Proteomes" id="UP001148838"/>
    </source>
</evidence>
<accession>A0ABQ8TT67</accession>
<evidence type="ECO:0000313" key="3">
    <source>
        <dbReference type="EMBL" id="KAJ4448907.1"/>
    </source>
</evidence>
<dbReference type="EMBL" id="JAJSOF020000003">
    <property type="protein sequence ID" value="KAJ4448907.1"/>
    <property type="molecule type" value="Genomic_DNA"/>
</dbReference>
<gene>
    <name evidence="3" type="ORF">ANN_00299</name>
</gene>
<proteinExistence type="predicted"/>